<proteinExistence type="inferred from homology"/>
<dbReference type="HAMAP" id="MF_00095">
    <property type="entry name" value="SfsA"/>
    <property type="match status" value="1"/>
</dbReference>
<dbReference type="SUPFAM" id="SSF55729">
    <property type="entry name" value="Acyl-CoA N-acyltransferases (Nat)"/>
    <property type="match status" value="1"/>
</dbReference>
<dbReference type="Pfam" id="PF00583">
    <property type="entry name" value="Acetyltransf_1"/>
    <property type="match status" value="1"/>
</dbReference>
<evidence type="ECO:0000313" key="4">
    <source>
        <dbReference type="Proteomes" id="UP001481872"/>
    </source>
</evidence>
<protein>
    <recommendedName>
        <fullName evidence="1">Sugar fermentation stimulation protein homolog</fullName>
    </recommendedName>
</protein>
<dbReference type="Pfam" id="PF03749">
    <property type="entry name" value="SfsA"/>
    <property type="match status" value="1"/>
</dbReference>
<dbReference type="CDD" id="cd22359">
    <property type="entry name" value="SfsA-like_bacterial"/>
    <property type="match status" value="1"/>
</dbReference>
<keyword evidence="4" id="KW-1185">Reference proteome</keyword>
<reference evidence="3 4" key="1">
    <citation type="submission" date="2024-04" db="EMBL/GenBank/DDBJ databases">
        <title>Human intestinal bacterial collection.</title>
        <authorList>
            <person name="Pauvert C."/>
            <person name="Hitch T.C.A."/>
            <person name="Clavel T."/>
        </authorList>
    </citation>
    <scope>NUCLEOTIDE SEQUENCE [LARGE SCALE GENOMIC DNA]</scope>
    <source>
        <strain evidence="3 4">CLA-SR-H026</strain>
    </source>
</reference>
<dbReference type="Gene3D" id="3.40.630.30">
    <property type="match status" value="1"/>
</dbReference>
<dbReference type="NCBIfam" id="TIGR00230">
    <property type="entry name" value="sfsA"/>
    <property type="match status" value="1"/>
</dbReference>
<dbReference type="Gene3D" id="3.40.1350.60">
    <property type="match status" value="1"/>
</dbReference>
<dbReference type="PROSITE" id="PS51186">
    <property type="entry name" value="GNAT"/>
    <property type="match status" value="1"/>
</dbReference>
<dbReference type="InterPro" id="IPR000182">
    <property type="entry name" value="GNAT_dom"/>
</dbReference>
<dbReference type="InterPro" id="IPR005224">
    <property type="entry name" value="SfsA"/>
</dbReference>
<dbReference type="InterPro" id="IPR040452">
    <property type="entry name" value="SfsA_C"/>
</dbReference>
<comment type="caution">
    <text evidence="3">The sequence shown here is derived from an EMBL/GenBank/DDBJ whole genome shotgun (WGS) entry which is preliminary data.</text>
</comment>
<organism evidence="3 4">
    <name type="scientific">Aedoeadaptatus acetigenes</name>
    <dbReference type="NCBI Taxonomy" id="2981723"/>
    <lineage>
        <taxon>Bacteria</taxon>
        <taxon>Bacillati</taxon>
        <taxon>Bacillota</taxon>
        <taxon>Tissierellia</taxon>
        <taxon>Tissierellales</taxon>
        <taxon>Peptoniphilaceae</taxon>
        <taxon>Aedoeadaptatus</taxon>
    </lineage>
</organism>
<sequence>MKYKRMEEAIFLNRENRFIAMVEKNGEGIRVHVPNTGRCRELFVPGAKVLLEGADPTKKRKTPYSLVTVYKGENPINIDSQAPNQLAAEYFDGAPYLKGFGRITSYEREVKYGDSRFDFYLKGTEGEGFLEVKGVTLEEDGLAKFPDAPTVRGAKHIRELGEMAEAGECCGVLFVVQMKDIWGFTSNEETDPDFTTALREAEAKGLHIFVADTIVDGAEMAMDKAVPYFRKMPLALVKAREEDLPRVVNLIDEARAALKADGVDQWQGKDPAPEDLSENIKAGCCYFFKDSEIVGMAVLKEGADPTYDVIDGKWLTEGDYITIHQFVVDSERKGEGISRRMMERIFADAKFKGIPAIRIDTHADNFRMRNLIESAGFTYCGVITVADGTERVAYEQVIR</sequence>
<comment type="similarity">
    <text evidence="1">Belongs to the SfsA family.</text>
</comment>
<dbReference type="PANTHER" id="PTHR30545:SF2">
    <property type="entry name" value="SUGAR FERMENTATION STIMULATION PROTEIN A"/>
    <property type="match status" value="1"/>
</dbReference>
<dbReference type="RefSeq" id="WP_349053594.1">
    <property type="nucleotide sequence ID" value="NZ_JBBNPS010000004.1"/>
</dbReference>
<dbReference type="InterPro" id="IPR016181">
    <property type="entry name" value="Acyl_CoA_acyltransferase"/>
</dbReference>
<evidence type="ECO:0000256" key="1">
    <source>
        <dbReference type="HAMAP-Rule" id="MF_00095"/>
    </source>
</evidence>
<dbReference type="Gene3D" id="2.40.50.580">
    <property type="match status" value="1"/>
</dbReference>
<dbReference type="EMBL" id="JBBNPS010000004">
    <property type="protein sequence ID" value="MEQ3353206.1"/>
    <property type="molecule type" value="Genomic_DNA"/>
</dbReference>
<accession>A0ABV1J4U1</accession>
<gene>
    <name evidence="1 3" type="primary">sfsA</name>
    <name evidence="3" type="ORF">AAA081_02665</name>
</gene>
<dbReference type="InterPro" id="IPR041465">
    <property type="entry name" value="SfsA_N"/>
</dbReference>
<name>A0ABV1J4U1_9FIRM</name>
<feature type="domain" description="N-acetyltransferase" evidence="2">
    <location>
        <begin position="234"/>
        <end position="399"/>
    </location>
</feature>
<evidence type="ECO:0000313" key="3">
    <source>
        <dbReference type="EMBL" id="MEQ3353206.1"/>
    </source>
</evidence>
<dbReference type="Proteomes" id="UP001481872">
    <property type="component" value="Unassembled WGS sequence"/>
</dbReference>
<dbReference type="Pfam" id="PF17746">
    <property type="entry name" value="SfsA_N"/>
    <property type="match status" value="1"/>
</dbReference>
<dbReference type="PANTHER" id="PTHR30545">
    <property type="entry name" value="SUGAR FERMENTATION STIMULATION PROTEIN A"/>
    <property type="match status" value="1"/>
</dbReference>
<evidence type="ECO:0000259" key="2">
    <source>
        <dbReference type="PROSITE" id="PS51186"/>
    </source>
</evidence>